<gene>
    <name evidence="4" type="ORF">BTMF_LOCUS7480</name>
</gene>
<evidence type="ECO:0000256" key="1">
    <source>
        <dbReference type="PROSITE-ProRule" id="PRU00042"/>
    </source>
</evidence>
<dbReference type="Pfam" id="PF13815">
    <property type="entry name" value="Dzip-like_N"/>
    <property type="match status" value="1"/>
</dbReference>
<reference evidence="6" key="1">
    <citation type="submission" date="2017-02" db="UniProtKB">
        <authorList>
            <consortium name="WormBaseParasite"/>
        </authorList>
    </citation>
    <scope>IDENTIFICATION</scope>
</reference>
<dbReference type="InterPro" id="IPR032714">
    <property type="entry name" value="DZIP1_N"/>
</dbReference>
<dbReference type="InterPro" id="IPR036236">
    <property type="entry name" value="Znf_C2H2_sf"/>
</dbReference>
<sequence length="155" mass="18436">MAYWLNVRHRVIMLNNHYKLLMFSDEISLNLLEEGIGSYDILQRALPSVVMSKIDETDDDCTIERLLKIYRIAQLQIEYILKTQAELVKEVEELQNQLKFISTENSKLRKEIVNGPETINSLFKCDRCNKLFLHSTFLYDHMKRRHKDEKQDDSK</sequence>
<feature type="domain" description="C2H2-type" evidence="3">
    <location>
        <begin position="123"/>
        <end position="151"/>
    </location>
</feature>
<evidence type="ECO:0000313" key="4">
    <source>
        <dbReference type="EMBL" id="VDO24670.1"/>
    </source>
</evidence>
<dbReference type="PROSITE" id="PS50157">
    <property type="entry name" value="ZINC_FINGER_C2H2_2"/>
    <property type="match status" value="1"/>
</dbReference>
<evidence type="ECO:0000259" key="3">
    <source>
        <dbReference type="PROSITE" id="PS50157"/>
    </source>
</evidence>
<dbReference type="PROSITE" id="PS00028">
    <property type="entry name" value="ZINC_FINGER_C2H2_1"/>
    <property type="match status" value="1"/>
</dbReference>
<keyword evidence="1" id="KW-0862">Zinc</keyword>
<name>A0A0R3QNZ4_9BILA</name>
<reference evidence="4 5" key="2">
    <citation type="submission" date="2018-11" db="EMBL/GenBank/DDBJ databases">
        <authorList>
            <consortium name="Pathogen Informatics"/>
        </authorList>
    </citation>
    <scope>NUCLEOTIDE SEQUENCE [LARGE SCALE GENOMIC DNA]</scope>
</reference>
<keyword evidence="5" id="KW-1185">Reference proteome</keyword>
<evidence type="ECO:0000256" key="2">
    <source>
        <dbReference type="SAM" id="Coils"/>
    </source>
</evidence>
<dbReference type="GO" id="GO:0008270">
    <property type="term" value="F:zinc ion binding"/>
    <property type="evidence" value="ECO:0007669"/>
    <property type="project" value="UniProtKB-KW"/>
</dbReference>
<dbReference type="WBParaSite" id="BTMF_0000942901-mRNA-1">
    <property type="protein sequence ID" value="BTMF_0000942901-mRNA-1"/>
    <property type="gene ID" value="BTMF_0000942901"/>
</dbReference>
<dbReference type="EMBL" id="UZAG01015958">
    <property type="protein sequence ID" value="VDO24670.1"/>
    <property type="molecule type" value="Genomic_DNA"/>
</dbReference>
<keyword evidence="1" id="KW-0479">Metal-binding</keyword>
<proteinExistence type="predicted"/>
<dbReference type="STRING" id="42155.A0A0R3QNZ4"/>
<dbReference type="Proteomes" id="UP000280834">
    <property type="component" value="Unassembled WGS sequence"/>
</dbReference>
<keyword evidence="1" id="KW-0863">Zinc-finger</keyword>
<dbReference type="AlphaFoldDB" id="A0A0R3QNZ4"/>
<dbReference type="SUPFAM" id="SSF57667">
    <property type="entry name" value="beta-beta-alpha zinc fingers"/>
    <property type="match status" value="1"/>
</dbReference>
<dbReference type="InterPro" id="IPR013087">
    <property type="entry name" value="Znf_C2H2_type"/>
</dbReference>
<protein>
    <submittedName>
        <fullName evidence="6">C2H2-type domain-containing protein</fullName>
    </submittedName>
</protein>
<organism evidence="6">
    <name type="scientific">Brugia timori</name>
    <dbReference type="NCBI Taxonomy" id="42155"/>
    <lineage>
        <taxon>Eukaryota</taxon>
        <taxon>Metazoa</taxon>
        <taxon>Ecdysozoa</taxon>
        <taxon>Nematoda</taxon>
        <taxon>Chromadorea</taxon>
        <taxon>Rhabditida</taxon>
        <taxon>Spirurina</taxon>
        <taxon>Spiruromorpha</taxon>
        <taxon>Filarioidea</taxon>
        <taxon>Onchocercidae</taxon>
        <taxon>Brugia</taxon>
    </lineage>
</organism>
<evidence type="ECO:0000313" key="6">
    <source>
        <dbReference type="WBParaSite" id="BTMF_0000942901-mRNA-1"/>
    </source>
</evidence>
<feature type="coiled-coil region" evidence="2">
    <location>
        <begin position="77"/>
        <end position="111"/>
    </location>
</feature>
<keyword evidence="2" id="KW-0175">Coiled coil</keyword>
<accession>A0A0R3QNZ4</accession>
<evidence type="ECO:0000313" key="5">
    <source>
        <dbReference type="Proteomes" id="UP000280834"/>
    </source>
</evidence>